<dbReference type="AlphaFoldDB" id="X1E716"/>
<feature type="non-terminal residue" evidence="1">
    <location>
        <position position="31"/>
    </location>
</feature>
<proteinExistence type="predicted"/>
<sequence>MKSYNKKMKKDILRACGFGGKAARYLADGAT</sequence>
<name>X1E716_9ZZZZ</name>
<protein>
    <submittedName>
        <fullName evidence="1">Uncharacterized protein</fullName>
    </submittedName>
</protein>
<gene>
    <name evidence="1" type="ORF">S01H4_66971</name>
</gene>
<organism evidence="1">
    <name type="scientific">marine sediment metagenome</name>
    <dbReference type="NCBI Taxonomy" id="412755"/>
    <lineage>
        <taxon>unclassified sequences</taxon>
        <taxon>metagenomes</taxon>
        <taxon>ecological metagenomes</taxon>
    </lineage>
</organism>
<evidence type="ECO:0000313" key="1">
    <source>
        <dbReference type="EMBL" id="GAH29051.1"/>
    </source>
</evidence>
<reference evidence="1" key="1">
    <citation type="journal article" date="2014" name="Front. Microbiol.">
        <title>High frequency of phylogenetically diverse reductive dehalogenase-homologous genes in deep subseafloor sedimentary metagenomes.</title>
        <authorList>
            <person name="Kawai M."/>
            <person name="Futagami T."/>
            <person name="Toyoda A."/>
            <person name="Takaki Y."/>
            <person name="Nishi S."/>
            <person name="Hori S."/>
            <person name="Arai W."/>
            <person name="Tsubouchi T."/>
            <person name="Morono Y."/>
            <person name="Uchiyama I."/>
            <person name="Ito T."/>
            <person name="Fujiyama A."/>
            <person name="Inagaki F."/>
            <person name="Takami H."/>
        </authorList>
    </citation>
    <scope>NUCLEOTIDE SEQUENCE</scope>
    <source>
        <strain evidence="1">Expedition CK06-06</strain>
    </source>
</reference>
<dbReference type="EMBL" id="BART01041797">
    <property type="protein sequence ID" value="GAH29051.1"/>
    <property type="molecule type" value="Genomic_DNA"/>
</dbReference>
<accession>X1E716</accession>
<comment type="caution">
    <text evidence="1">The sequence shown here is derived from an EMBL/GenBank/DDBJ whole genome shotgun (WGS) entry which is preliminary data.</text>
</comment>